<dbReference type="PRINTS" id="PR01607">
    <property type="entry name" value="APYRASEFAMLY"/>
</dbReference>
<accession>A0A5M9GJ19</accession>
<dbReference type="Proteomes" id="UP000322918">
    <property type="component" value="Unassembled WGS sequence"/>
</dbReference>
<dbReference type="GO" id="GO:0016787">
    <property type="term" value="F:hydrolase activity"/>
    <property type="evidence" value="ECO:0007669"/>
    <property type="project" value="InterPro"/>
</dbReference>
<dbReference type="PANTHER" id="PTHR11575">
    <property type="entry name" value="5'-NUCLEOTIDASE-RELATED"/>
    <property type="match status" value="1"/>
</dbReference>
<dbReference type="InterPro" id="IPR008334">
    <property type="entry name" value="5'-Nucleotdase_C"/>
</dbReference>
<dbReference type="SUPFAM" id="SSF55816">
    <property type="entry name" value="5'-nucleotidase (syn. UDP-sugar hydrolase), C-terminal domain"/>
    <property type="match status" value="1"/>
</dbReference>
<dbReference type="OrthoDB" id="4762412at2"/>
<sequence length="258" mass="28821">MSRPASQFPLRSLRQMMYSLILVPLLYITGCSPRLYQAGSAGRLYPIADSLPTDTSLLAFYRPYKMKLDSQMNDVIALSSSVITRGKPEGRLNNLVTDAMFEVGKQHHLEFDFAHTNYFGLRSPLPAGKLKVFNIFELMPFENYLVTVTLDGQSTLDLFNYMAAGGGDPISGATYKIDNNQAVDIQIGGQPFNINKQYIVLTSDYIANGGDKADVYKKALKRVESQIKQRDALFEYLKEKNAAGTQVDPKLDGRIIKK</sequence>
<dbReference type="RefSeq" id="WP_141816695.1">
    <property type="nucleotide sequence ID" value="NZ_VFPL01000002.1"/>
</dbReference>
<comment type="caution">
    <text evidence="2">The sequence shown here is derived from an EMBL/GenBank/DDBJ whole genome shotgun (WGS) entry which is preliminary data.</text>
</comment>
<proteinExistence type="predicted"/>
<evidence type="ECO:0000313" key="2">
    <source>
        <dbReference type="EMBL" id="KAA8474653.1"/>
    </source>
</evidence>
<name>A0A5M9GJ19_9SPHI</name>
<dbReference type="Gene3D" id="3.90.780.10">
    <property type="entry name" value="5'-Nucleotidase, C-terminal domain"/>
    <property type="match status" value="1"/>
</dbReference>
<dbReference type="GO" id="GO:0030288">
    <property type="term" value="C:outer membrane-bounded periplasmic space"/>
    <property type="evidence" value="ECO:0007669"/>
    <property type="project" value="TreeGrafter"/>
</dbReference>
<organism evidence="2 3">
    <name type="scientific">Arcticibacter tournemirensis</name>
    <dbReference type="NCBI Taxonomy" id="699437"/>
    <lineage>
        <taxon>Bacteria</taxon>
        <taxon>Pseudomonadati</taxon>
        <taxon>Bacteroidota</taxon>
        <taxon>Sphingobacteriia</taxon>
        <taxon>Sphingobacteriales</taxon>
        <taxon>Sphingobacteriaceae</taxon>
        <taxon>Arcticibacter</taxon>
    </lineage>
</organism>
<feature type="domain" description="5'-Nucleotidase C-terminal" evidence="1">
    <location>
        <begin position="85"/>
        <end position="217"/>
    </location>
</feature>
<dbReference type="EMBL" id="VWNE01000059">
    <property type="protein sequence ID" value="KAA8474653.1"/>
    <property type="molecule type" value="Genomic_DNA"/>
</dbReference>
<evidence type="ECO:0000313" key="3">
    <source>
        <dbReference type="Proteomes" id="UP000322918"/>
    </source>
</evidence>
<dbReference type="InterPro" id="IPR006179">
    <property type="entry name" value="5_nucleotidase/apyrase"/>
</dbReference>
<dbReference type="PANTHER" id="PTHR11575:SF24">
    <property type="entry name" value="5'-NUCLEOTIDASE"/>
    <property type="match status" value="1"/>
</dbReference>
<gene>
    <name evidence="2" type="ORF">F1649_22065</name>
</gene>
<keyword evidence="3" id="KW-1185">Reference proteome</keyword>
<dbReference type="Pfam" id="PF02872">
    <property type="entry name" value="5_nucleotid_C"/>
    <property type="match status" value="1"/>
</dbReference>
<dbReference type="AlphaFoldDB" id="A0A5M9GJ19"/>
<reference evidence="2 3" key="1">
    <citation type="submission" date="2019-09" db="EMBL/GenBank/DDBJ databases">
        <title>Pararcticibacter amylolyticus gen. nov., sp. nov., isolated from a rottenly hemp rope, and reclassification of Pedobacter tournemirensis as Pararcticibacter tournemirensis comb. nov.</title>
        <authorList>
            <person name="Cai Y."/>
        </authorList>
    </citation>
    <scope>NUCLEOTIDE SEQUENCE [LARGE SCALE GENOMIC DNA]</scope>
    <source>
        <strain evidence="2 3">TF5-37.2-LB10</strain>
    </source>
</reference>
<protein>
    <recommendedName>
        <fullName evidence="1">5'-Nucleotidase C-terminal domain-containing protein</fullName>
    </recommendedName>
</protein>
<evidence type="ECO:0000259" key="1">
    <source>
        <dbReference type="Pfam" id="PF02872"/>
    </source>
</evidence>
<dbReference type="InterPro" id="IPR036907">
    <property type="entry name" value="5'-Nucleotdase_C_sf"/>
</dbReference>
<dbReference type="GO" id="GO:0009166">
    <property type="term" value="P:nucleotide catabolic process"/>
    <property type="evidence" value="ECO:0007669"/>
    <property type="project" value="InterPro"/>
</dbReference>